<name>A0AAD5RT25_9PEZI</name>
<accession>A0AAD5RT25</accession>
<evidence type="ECO:0000313" key="4">
    <source>
        <dbReference type="EMBL" id="KAJ2902799.1"/>
    </source>
</evidence>
<dbReference type="AlphaFoldDB" id="A0AAD5RT25"/>
<evidence type="ECO:0000256" key="1">
    <source>
        <dbReference type="PROSITE-ProRule" id="PRU00042"/>
    </source>
</evidence>
<gene>
    <name evidence="4" type="ORF">MKZ38_000080</name>
</gene>
<dbReference type="Proteomes" id="UP001201980">
    <property type="component" value="Unassembled WGS sequence"/>
</dbReference>
<dbReference type="InterPro" id="IPR013087">
    <property type="entry name" value="Znf_C2H2_type"/>
</dbReference>
<feature type="region of interest" description="Disordered" evidence="2">
    <location>
        <begin position="338"/>
        <end position="358"/>
    </location>
</feature>
<sequence length="625" mass="68708">MSSLGKGLAEIDGILAGCEYLDLVDQYSTRRSNSQISGYDASIPAYQRQETPDLGSFYSSRCSSKTASHTTLHDGSPRLGSVTPGKEHSKPSASQWEALQTLRDGVDFIFAQFDNLAADNSHVDIIKRLREFYGDAKGMRQSGLLTYKDILQGMSPEELRLEEIFSFSCLSYSLAKFLCVKGKLSETSVLRGLPVWREAVADGEKSTFDFLARSLWPEAGTVLDVVQAEETSLVQDAMPGFCTLSQEAQFMSSQGPLGYPNGLSVTDELFPAAGLGLTQNALACDPSWLMPITPISDQALDLMMDSNSAFAFEDLQAGGPAGGGYDSPLSYTDSICPSLAESPSSSQSPPPVDFMMDTQTPPPLVQRIKNTDMFRVFSIWFSHMYGLKEFLWTLSGEGLFSQKTGKRGGFAAARQLRQFQDAMSDQFFAPLAEVLPSTMVDILKLAKTRVFDGVLSSLRDVERHLFAISDSFDLSLETRKWFLEIILSRCLKISRNMKGCVYGTTNDEAYSEDYVKSRLDSALCSQSAASSPASSTSPPIKRSASQESEDLSEMSQPPKKSSRVTCPICGKSYSGHSNLSRHKKQEHRQGTPPTFRCKSPGCKKVCSRADNLKQHVELVHKKHDI</sequence>
<protein>
    <recommendedName>
        <fullName evidence="3">C2H2-type domain-containing protein</fullName>
    </recommendedName>
</protein>
<reference evidence="4" key="1">
    <citation type="submission" date="2022-07" db="EMBL/GenBank/DDBJ databases">
        <title>Draft genome sequence of Zalerion maritima ATCC 34329, a (micro)plastics degrading marine fungus.</title>
        <authorList>
            <person name="Paco A."/>
            <person name="Goncalves M.F.M."/>
            <person name="Rocha-Santos T.A.P."/>
            <person name="Alves A."/>
        </authorList>
    </citation>
    <scope>NUCLEOTIDE SEQUENCE</scope>
    <source>
        <strain evidence="4">ATCC 34329</strain>
    </source>
</reference>
<dbReference type="Pfam" id="PF00096">
    <property type="entry name" value="zf-C2H2"/>
    <property type="match status" value="2"/>
</dbReference>
<feature type="compositionally biased region" description="Low complexity" evidence="2">
    <location>
        <begin position="338"/>
        <end position="347"/>
    </location>
</feature>
<dbReference type="SUPFAM" id="SSF57667">
    <property type="entry name" value="beta-beta-alpha zinc fingers"/>
    <property type="match status" value="1"/>
</dbReference>
<feature type="domain" description="C2H2-type" evidence="3">
    <location>
        <begin position="564"/>
        <end position="592"/>
    </location>
</feature>
<feature type="domain" description="C2H2-type" evidence="3">
    <location>
        <begin position="595"/>
        <end position="625"/>
    </location>
</feature>
<feature type="region of interest" description="Disordered" evidence="2">
    <location>
        <begin position="67"/>
        <end position="94"/>
    </location>
</feature>
<organism evidence="4 5">
    <name type="scientific">Zalerion maritima</name>
    <dbReference type="NCBI Taxonomy" id="339359"/>
    <lineage>
        <taxon>Eukaryota</taxon>
        <taxon>Fungi</taxon>
        <taxon>Dikarya</taxon>
        <taxon>Ascomycota</taxon>
        <taxon>Pezizomycotina</taxon>
        <taxon>Sordariomycetes</taxon>
        <taxon>Lulworthiomycetidae</taxon>
        <taxon>Lulworthiales</taxon>
        <taxon>Lulworthiaceae</taxon>
        <taxon>Zalerion</taxon>
    </lineage>
</organism>
<dbReference type="PROSITE" id="PS00028">
    <property type="entry name" value="ZINC_FINGER_C2H2_1"/>
    <property type="match status" value="2"/>
</dbReference>
<keyword evidence="1" id="KW-0479">Metal-binding</keyword>
<evidence type="ECO:0000256" key="2">
    <source>
        <dbReference type="SAM" id="MobiDB-lite"/>
    </source>
</evidence>
<dbReference type="InterPro" id="IPR036236">
    <property type="entry name" value="Znf_C2H2_sf"/>
</dbReference>
<dbReference type="PROSITE" id="PS50157">
    <property type="entry name" value="ZINC_FINGER_C2H2_2"/>
    <property type="match status" value="2"/>
</dbReference>
<dbReference type="SMART" id="SM00355">
    <property type="entry name" value="ZnF_C2H2"/>
    <property type="match status" value="2"/>
</dbReference>
<proteinExistence type="predicted"/>
<evidence type="ECO:0000313" key="5">
    <source>
        <dbReference type="Proteomes" id="UP001201980"/>
    </source>
</evidence>
<feature type="region of interest" description="Disordered" evidence="2">
    <location>
        <begin position="528"/>
        <end position="598"/>
    </location>
</feature>
<evidence type="ECO:0000259" key="3">
    <source>
        <dbReference type="PROSITE" id="PS50157"/>
    </source>
</evidence>
<comment type="caution">
    <text evidence="4">The sequence shown here is derived from an EMBL/GenBank/DDBJ whole genome shotgun (WGS) entry which is preliminary data.</text>
</comment>
<keyword evidence="1" id="KW-0863">Zinc-finger</keyword>
<keyword evidence="1" id="KW-0862">Zinc</keyword>
<feature type="compositionally biased region" description="Low complexity" evidence="2">
    <location>
        <begin position="528"/>
        <end position="539"/>
    </location>
</feature>
<dbReference type="Gene3D" id="3.30.160.60">
    <property type="entry name" value="Classic Zinc Finger"/>
    <property type="match status" value="1"/>
</dbReference>
<dbReference type="GO" id="GO:0008270">
    <property type="term" value="F:zinc ion binding"/>
    <property type="evidence" value="ECO:0007669"/>
    <property type="project" value="UniProtKB-KW"/>
</dbReference>
<dbReference type="EMBL" id="JAKWBI020000101">
    <property type="protein sequence ID" value="KAJ2902799.1"/>
    <property type="molecule type" value="Genomic_DNA"/>
</dbReference>
<keyword evidence="5" id="KW-1185">Reference proteome</keyword>